<feature type="domain" description="CRAL-TRIO" evidence="1">
    <location>
        <begin position="46"/>
        <end position="205"/>
    </location>
</feature>
<dbReference type="InterPro" id="IPR001251">
    <property type="entry name" value="CRAL-TRIO_dom"/>
</dbReference>
<dbReference type="PhylomeDB" id="A0A0D2WJZ4"/>
<dbReference type="InParanoid" id="A0A0D2WJZ4"/>
<gene>
    <name evidence="2" type="ORF">CAOG_001785</name>
</gene>
<dbReference type="eggNOG" id="KOG1471">
    <property type="taxonomic scope" value="Eukaryota"/>
</dbReference>
<dbReference type="GO" id="GO:1902936">
    <property type="term" value="F:phosphatidylinositol bisphosphate binding"/>
    <property type="evidence" value="ECO:0007669"/>
    <property type="project" value="TreeGrafter"/>
</dbReference>
<proteinExistence type="predicted"/>
<dbReference type="CDD" id="cd00170">
    <property type="entry name" value="SEC14"/>
    <property type="match status" value="1"/>
</dbReference>
<reference evidence="3" key="1">
    <citation type="submission" date="2011-02" db="EMBL/GenBank/DDBJ databases">
        <title>The Genome Sequence of Capsaspora owczarzaki ATCC 30864.</title>
        <authorList>
            <person name="Russ C."/>
            <person name="Cuomo C."/>
            <person name="Burger G."/>
            <person name="Gray M.W."/>
            <person name="Holland P.W.H."/>
            <person name="King N."/>
            <person name="Lang F.B.F."/>
            <person name="Roger A.J."/>
            <person name="Ruiz-Trillo I."/>
            <person name="Young S.K."/>
            <person name="Zeng Q."/>
            <person name="Gargeya S."/>
            <person name="Alvarado L."/>
            <person name="Berlin A."/>
            <person name="Chapman S.B."/>
            <person name="Chen Z."/>
            <person name="Freedman E."/>
            <person name="Gellesch M."/>
            <person name="Goldberg J."/>
            <person name="Griggs A."/>
            <person name="Gujja S."/>
            <person name="Heilman E."/>
            <person name="Heiman D."/>
            <person name="Howarth C."/>
            <person name="Mehta T."/>
            <person name="Neiman D."/>
            <person name="Pearson M."/>
            <person name="Roberts A."/>
            <person name="Saif S."/>
            <person name="Shea T."/>
            <person name="Shenoy N."/>
            <person name="Sisk P."/>
            <person name="Stolte C."/>
            <person name="Sykes S."/>
            <person name="White J."/>
            <person name="Yandava C."/>
            <person name="Haas B."/>
            <person name="Nusbaum C."/>
            <person name="Birren B."/>
        </authorList>
    </citation>
    <scope>NUCLEOTIDE SEQUENCE</scope>
    <source>
        <strain evidence="3">ATCC 30864</strain>
    </source>
</reference>
<dbReference type="STRING" id="595528.A0A0D2WJZ4"/>
<dbReference type="SMART" id="SM00516">
    <property type="entry name" value="SEC14"/>
    <property type="match status" value="1"/>
</dbReference>
<evidence type="ECO:0000313" key="2">
    <source>
        <dbReference type="EMBL" id="KJE90475.1"/>
    </source>
</evidence>
<dbReference type="GO" id="GO:0016020">
    <property type="term" value="C:membrane"/>
    <property type="evidence" value="ECO:0007669"/>
    <property type="project" value="TreeGrafter"/>
</dbReference>
<evidence type="ECO:0000313" key="3">
    <source>
        <dbReference type="Proteomes" id="UP000008743"/>
    </source>
</evidence>
<dbReference type="PROSITE" id="PS50191">
    <property type="entry name" value="CRAL_TRIO"/>
    <property type="match status" value="1"/>
</dbReference>
<dbReference type="EMBL" id="KE346361">
    <property type="protein sequence ID" value="KJE90475.1"/>
    <property type="molecule type" value="Genomic_DNA"/>
</dbReference>
<dbReference type="SUPFAM" id="SSF52087">
    <property type="entry name" value="CRAL/TRIO domain"/>
    <property type="match status" value="1"/>
</dbReference>
<accession>A0A0D2WJZ4</accession>
<protein>
    <recommendedName>
        <fullName evidence="1">CRAL-TRIO domain-containing protein</fullName>
    </recommendedName>
</protein>
<evidence type="ECO:0000259" key="1">
    <source>
        <dbReference type="PROSITE" id="PS50191"/>
    </source>
</evidence>
<keyword evidence="3" id="KW-1185">Reference proteome</keyword>
<dbReference type="OrthoDB" id="6277409at2759"/>
<dbReference type="Pfam" id="PF00650">
    <property type="entry name" value="CRAL_TRIO"/>
    <property type="match status" value="1"/>
</dbReference>
<dbReference type="PANTHER" id="PTHR10174:SF208">
    <property type="entry name" value="CRAL-TRIO DOMAIN-CONTAINING PROTEIN DDB_G0278031"/>
    <property type="match status" value="1"/>
</dbReference>
<dbReference type="InterPro" id="IPR036865">
    <property type="entry name" value="CRAL-TRIO_dom_sf"/>
</dbReference>
<organism evidence="2 3">
    <name type="scientific">Capsaspora owczarzaki (strain ATCC 30864)</name>
    <dbReference type="NCBI Taxonomy" id="595528"/>
    <lineage>
        <taxon>Eukaryota</taxon>
        <taxon>Filasterea</taxon>
        <taxon>Capsaspora</taxon>
    </lineage>
</organism>
<dbReference type="PANTHER" id="PTHR10174">
    <property type="entry name" value="ALPHA-TOCOPHEROL TRANSFER PROTEIN-RELATED"/>
    <property type="match status" value="1"/>
</dbReference>
<dbReference type="AlphaFoldDB" id="A0A0D2WJZ4"/>
<dbReference type="Gene3D" id="3.40.525.10">
    <property type="entry name" value="CRAL-TRIO lipid binding domain"/>
    <property type="match status" value="1"/>
</dbReference>
<sequence>MFLRARKHNPTRAVELYKGFVAYRRKHSFPVRVDRSTGRFAKIPLDEHIERKLREELVVVLPHADKDGRTLIYYRPRNNNPSEWQLSLKAIWFVLERIVEQEQVQICGMTLLGDGEGAGLGNFSRDLMKNLIGSFQGAFPMRVGRIIIANQAAFFRVVWQLMSLFIKPKLLSRILVVGGNHDAVLDFIDHHALPTSVSGGLSTFHWHKWVDGHLVASPASPQPSA</sequence>
<name>A0A0D2WJZ4_CAPO3</name>
<dbReference type="Proteomes" id="UP000008743">
    <property type="component" value="Unassembled WGS sequence"/>
</dbReference>